<evidence type="ECO:0000256" key="1">
    <source>
        <dbReference type="SAM" id="MobiDB-lite"/>
    </source>
</evidence>
<dbReference type="EMBL" id="KL367602">
    <property type="protein sequence ID" value="KFD62124.1"/>
    <property type="molecule type" value="Genomic_DNA"/>
</dbReference>
<dbReference type="AlphaFoldDB" id="A0A085MY28"/>
<organism evidence="2">
    <name type="scientific">Trichuris suis</name>
    <name type="common">pig whipworm</name>
    <dbReference type="NCBI Taxonomy" id="68888"/>
    <lineage>
        <taxon>Eukaryota</taxon>
        <taxon>Metazoa</taxon>
        <taxon>Ecdysozoa</taxon>
        <taxon>Nematoda</taxon>
        <taxon>Enoplea</taxon>
        <taxon>Dorylaimia</taxon>
        <taxon>Trichinellida</taxon>
        <taxon>Trichuridae</taxon>
        <taxon>Trichuris</taxon>
    </lineage>
</organism>
<feature type="region of interest" description="Disordered" evidence="1">
    <location>
        <begin position="166"/>
        <end position="185"/>
    </location>
</feature>
<protein>
    <submittedName>
        <fullName evidence="2">Uncharacterized protein</fullName>
    </submittedName>
</protein>
<reference evidence="2" key="1">
    <citation type="journal article" date="2014" name="Nat. Genet.">
        <title>Genome and transcriptome of the porcine whipworm Trichuris suis.</title>
        <authorList>
            <person name="Jex A.R."/>
            <person name="Nejsum P."/>
            <person name="Schwarz E.M."/>
            <person name="Hu L."/>
            <person name="Young N.D."/>
            <person name="Hall R.S."/>
            <person name="Korhonen P.K."/>
            <person name="Liao S."/>
            <person name="Thamsborg S."/>
            <person name="Xia J."/>
            <person name="Xu P."/>
            <person name="Wang S."/>
            <person name="Scheerlinck J.P."/>
            <person name="Hofmann A."/>
            <person name="Sternberg P.W."/>
            <person name="Wang J."/>
            <person name="Gasser R.B."/>
        </authorList>
    </citation>
    <scope>NUCLEOTIDE SEQUENCE [LARGE SCALE GENOMIC DNA]</scope>
    <source>
        <strain evidence="2">DCEP-RM93F</strain>
    </source>
</reference>
<evidence type="ECO:0000313" key="2">
    <source>
        <dbReference type="EMBL" id="KFD62124.1"/>
    </source>
</evidence>
<sequence length="307" mass="33809">MSILLFDSTKGKSAKCFHRPLMFGQGTAGMGSQRDGAVLATTSYRALLSNRSMVRFTGQELNHRLTPPNPRVMSDLCPIHGSSKCSLLNSPSRFIKFLSEIRGPPSDSPGPPLRMAALVHLRSHAQFRCRLPSSGPPLQIGKLNFYTESYSTSIMDLDNSMLKQNLSTSQNESSTTAADGHEEPGRNNILSILQNSAYAFSLPRNSRTNLDNESLLGTEETLLMRHYVNCKFTAEIPLRGTPRLPLAVNNSWPPSQASGPTLRMAAVDDRQHVKYRLQSEVACSVGHGEIKIEDWDFTVTFSPVACV</sequence>
<proteinExistence type="predicted"/>
<dbReference type="Proteomes" id="UP000030758">
    <property type="component" value="Unassembled WGS sequence"/>
</dbReference>
<gene>
    <name evidence="2" type="ORF">M514_10675</name>
</gene>
<accession>A0A085MY28</accession>
<feature type="compositionally biased region" description="Polar residues" evidence="1">
    <location>
        <begin position="166"/>
        <end position="177"/>
    </location>
</feature>
<name>A0A085MY28_9BILA</name>